<dbReference type="GO" id="GO:0005886">
    <property type="term" value="C:plasma membrane"/>
    <property type="evidence" value="ECO:0007669"/>
    <property type="project" value="UniProtKB-SubCell"/>
</dbReference>
<evidence type="ECO:0000256" key="1">
    <source>
        <dbReference type="ARBA" id="ARBA00004651"/>
    </source>
</evidence>
<gene>
    <name evidence="3" type="ORF">G7070_16595</name>
</gene>
<keyword evidence="3" id="KW-0407">Ion channel</keyword>
<dbReference type="InterPro" id="IPR036291">
    <property type="entry name" value="NAD(P)-bd_dom_sf"/>
</dbReference>
<comment type="subcellular location">
    <subcellularLocation>
        <location evidence="1">Cell membrane</location>
        <topology evidence="1">Multi-pass membrane protein</topology>
    </subcellularLocation>
</comment>
<feature type="domain" description="RCK N-terminal" evidence="2">
    <location>
        <begin position="136"/>
        <end position="255"/>
    </location>
</feature>
<dbReference type="Pfam" id="PF07885">
    <property type="entry name" value="Ion_trans_2"/>
    <property type="match status" value="1"/>
</dbReference>
<dbReference type="Gene3D" id="3.40.50.720">
    <property type="entry name" value="NAD(P)-binding Rossmann-like Domain"/>
    <property type="match status" value="1"/>
</dbReference>
<dbReference type="InterPro" id="IPR050721">
    <property type="entry name" value="Trk_Ktr_HKT_K-transport"/>
</dbReference>
<evidence type="ECO:0000313" key="4">
    <source>
        <dbReference type="Proteomes" id="UP000501058"/>
    </source>
</evidence>
<dbReference type="PANTHER" id="PTHR43833:SF9">
    <property type="entry name" value="POTASSIUM CHANNEL PROTEIN YUGO-RELATED"/>
    <property type="match status" value="1"/>
</dbReference>
<proteinExistence type="predicted"/>
<sequence length="355" mass="38053">MANGSSTSRWGYQALVRLPSVAESPVKELTRRALLALGIIAVNSLIVWLDRDSYSDNVAGDGLTLIDAIYYATVTVTTTGYGDITPVSQHARLLNALLVTPLRIAFLILLVGTTLEVLANEGRRAMSDARWRKKMRNHTVVLGYGTMGRSALTTLLRNGADSDKIVVVDSSQAAVDTANRNGLAAFLGDCTSRDLLRRAEVPKAKHIIVTVNRDDTAILTTLTARQLNPHAHLVVSVREADNVSLLRQSGADGVVTSSDAVGRLIGLSAVSPELGATMEDLLNYGEGIDIAQRLVTPSEVGKSSSEIAGERVLGVVRGGLLRHFFDPSVALLKTGDELVIVRPSEKKRDRTPPTA</sequence>
<dbReference type="PANTHER" id="PTHR43833">
    <property type="entry name" value="POTASSIUM CHANNEL PROTEIN 2-RELATED-RELATED"/>
    <property type="match status" value="1"/>
</dbReference>
<keyword evidence="3" id="KW-0813">Transport</keyword>
<reference evidence="3 4" key="1">
    <citation type="submission" date="2020-03" db="EMBL/GenBank/DDBJ databases">
        <title>Propioniciclava sp. nov., isolated from Hydrophilus acuminatus.</title>
        <authorList>
            <person name="Hyun D.-W."/>
            <person name="Bae J.-W."/>
        </authorList>
    </citation>
    <scope>NUCLEOTIDE SEQUENCE [LARGE SCALE GENOMIC DNA]</scope>
    <source>
        <strain evidence="3 4">HDW11</strain>
    </source>
</reference>
<accession>A0A6G7Y9V6</accession>
<dbReference type="AlphaFoldDB" id="A0A6G7Y9V6"/>
<organism evidence="3 4">
    <name type="scientific">Propioniciclava coleopterorum</name>
    <dbReference type="NCBI Taxonomy" id="2714937"/>
    <lineage>
        <taxon>Bacteria</taxon>
        <taxon>Bacillati</taxon>
        <taxon>Actinomycetota</taxon>
        <taxon>Actinomycetes</taxon>
        <taxon>Propionibacteriales</taxon>
        <taxon>Propionibacteriaceae</taxon>
        <taxon>Propioniciclava</taxon>
    </lineage>
</organism>
<dbReference type="Proteomes" id="UP000501058">
    <property type="component" value="Chromosome"/>
</dbReference>
<dbReference type="SUPFAM" id="SSF81324">
    <property type="entry name" value="Voltage-gated potassium channels"/>
    <property type="match status" value="1"/>
</dbReference>
<dbReference type="InterPro" id="IPR003148">
    <property type="entry name" value="RCK_N"/>
</dbReference>
<dbReference type="InterPro" id="IPR013099">
    <property type="entry name" value="K_chnl_dom"/>
</dbReference>
<dbReference type="PROSITE" id="PS51201">
    <property type="entry name" value="RCK_N"/>
    <property type="match status" value="1"/>
</dbReference>
<name>A0A6G7Y9V6_9ACTN</name>
<protein>
    <submittedName>
        <fullName evidence="3">Potassium channel family protein</fullName>
    </submittedName>
</protein>
<evidence type="ECO:0000313" key="3">
    <source>
        <dbReference type="EMBL" id="QIK73585.1"/>
    </source>
</evidence>
<dbReference type="GO" id="GO:0034220">
    <property type="term" value="P:monoatomic ion transmembrane transport"/>
    <property type="evidence" value="ECO:0007669"/>
    <property type="project" value="UniProtKB-KW"/>
</dbReference>
<dbReference type="RefSeq" id="WP_166234652.1">
    <property type="nucleotide sequence ID" value="NZ_CP049865.1"/>
</dbReference>
<dbReference type="EMBL" id="CP049865">
    <property type="protein sequence ID" value="QIK73585.1"/>
    <property type="molecule type" value="Genomic_DNA"/>
</dbReference>
<keyword evidence="4" id="KW-1185">Reference proteome</keyword>
<keyword evidence="3" id="KW-0406">Ion transport</keyword>
<dbReference type="GO" id="GO:0006813">
    <property type="term" value="P:potassium ion transport"/>
    <property type="evidence" value="ECO:0007669"/>
    <property type="project" value="InterPro"/>
</dbReference>
<dbReference type="Gene3D" id="1.10.287.70">
    <property type="match status" value="1"/>
</dbReference>
<dbReference type="SUPFAM" id="SSF51735">
    <property type="entry name" value="NAD(P)-binding Rossmann-fold domains"/>
    <property type="match status" value="1"/>
</dbReference>
<dbReference type="Pfam" id="PF02254">
    <property type="entry name" value="TrkA_N"/>
    <property type="match status" value="1"/>
</dbReference>
<dbReference type="KEGG" id="prv:G7070_16595"/>
<evidence type="ECO:0000259" key="2">
    <source>
        <dbReference type="PROSITE" id="PS51201"/>
    </source>
</evidence>